<dbReference type="Proteomes" id="UP000828390">
    <property type="component" value="Unassembled WGS sequence"/>
</dbReference>
<sequence>MKWIWSGDQTDSERRIQGVGRIIHVKIMGSKAEWLSCYLVSDMDQIIVLNIIIYLDDGVNAYIFPMEIIVLRSCSRKSYPGHCRLLLERTGTKNNPYVNDAFCDYGYGHELLIRDLFVNSWLNLSQANEVQHDRARPAIHKTVRGALQTDMVHAYSYFCPTIQLKWAARPCHLPQTEAV</sequence>
<proteinExistence type="predicted"/>
<accession>A0A9D4RNL4</accession>
<reference evidence="1" key="2">
    <citation type="submission" date="2020-11" db="EMBL/GenBank/DDBJ databases">
        <authorList>
            <person name="McCartney M.A."/>
            <person name="Auch B."/>
            <person name="Kono T."/>
            <person name="Mallez S."/>
            <person name="Becker A."/>
            <person name="Gohl D.M."/>
            <person name="Silverstein K.A.T."/>
            <person name="Koren S."/>
            <person name="Bechman K.B."/>
            <person name="Herman A."/>
            <person name="Abrahante J.E."/>
            <person name="Garbe J."/>
        </authorList>
    </citation>
    <scope>NUCLEOTIDE SEQUENCE</scope>
    <source>
        <strain evidence="1">Duluth1</strain>
        <tissue evidence="1">Whole animal</tissue>
    </source>
</reference>
<dbReference type="AlphaFoldDB" id="A0A9D4RNL4"/>
<evidence type="ECO:0000313" key="2">
    <source>
        <dbReference type="Proteomes" id="UP000828390"/>
    </source>
</evidence>
<protein>
    <submittedName>
        <fullName evidence="1">Uncharacterized protein</fullName>
    </submittedName>
</protein>
<organism evidence="1 2">
    <name type="scientific">Dreissena polymorpha</name>
    <name type="common">Zebra mussel</name>
    <name type="synonym">Mytilus polymorpha</name>
    <dbReference type="NCBI Taxonomy" id="45954"/>
    <lineage>
        <taxon>Eukaryota</taxon>
        <taxon>Metazoa</taxon>
        <taxon>Spiralia</taxon>
        <taxon>Lophotrochozoa</taxon>
        <taxon>Mollusca</taxon>
        <taxon>Bivalvia</taxon>
        <taxon>Autobranchia</taxon>
        <taxon>Heteroconchia</taxon>
        <taxon>Euheterodonta</taxon>
        <taxon>Imparidentia</taxon>
        <taxon>Neoheterodontei</taxon>
        <taxon>Myida</taxon>
        <taxon>Dreissenoidea</taxon>
        <taxon>Dreissenidae</taxon>
        <taxon>Dreissena</taxon>
    </lineage>
</organism>
<dbReference type="EMBL" id="JAIWYP010000002">
    <property type="protein sequence ID" value="KAH3875566.1"/>
    <property type="molecule type" value="Genomic_DNA"/>
</dbReference>
<keyword evidence="2" id="KW-1185">Reference proteome</keyword>
<evidence type="ECO:0000313" key="1">
    <source>
        <dbReference type="EMBL" id="KAH3875566.1"/>
    </source>
</evidence>
<comment type="caution">
    <text evidence="1">The sequence shown here is derived from an EMBL/GenBank/DDBJ whole genome shotgun (WGS) entry which is preliminary data.</text>
</comment>
<gene>
    <name evidence="1" type="ORF">DPMN_038834</name>
</gene>
<reference evidence="1" key="1">
    <citation type="journal article" date="2019" name="bioRxiv">
        <title>The Genome of the Zebra Mussel, Dreissena polymorpha: A Resource for Invasive Species Research.</title>
        <authorList>
            <person name="McCartney M.A."/>
            <person name="Auch B."/>
            <person name="Kono T."/>
            <person name="Mallez S."/>
            <person name="Zhang Y."/>
            <person name="Obille A."/>
            <person name="Becker A."/>
            <person name="Abrahante J.E."/>
            <person name="Garbe J."/>
            <person name="Badalamenti J.P."/>
            <person name="Herman A."/>
            <person name="Mangelson H."/>
            <person name="Liachko I."/>
            <person name="Sullivan S."/>
            <person name="Sone E.D."/>
            <person name="Koren S."/>
            <person name="Silverstein K.A.T."/>
            <person name="Beckman K.B."/>
            <person name="Gohl D.M."/>
        </authorList>
    </citation>
    <scope>NUCLEOTIDE SEQUENCE</scope>
    <source>
        <strain evidence="1">Duluth1</strain>
        <tissue evidence="1">Whole animal</tissue>
    </source>
</reference>
<name>A0A9D4RNL4_DREPO</name>